<dbReference type="EMBL" id="BAAAPE010000005">
    <property type="protein sequence ID" value="GAA2069059.1"/>
    <property type="molecule type" value="Genomic_DNA"/>
</dbReference>
<keyword evidence="1" id="KW-0472">Membrane</keyword>
<keyword evidence="1" id="KW-0812">Transmembrane</keyword>
<comment type="caution">
    <text evidence="2">The sequence shown here is derived from an EMBL/GenBank/DDBJ whole genome shotgun (WGS) entry which is preliminary data.</text>
</comment>
<feature type="transmembrane region" description="Helical" evidence="1">
    <location>
        <begin position="49"/>
        <end position="68"/>
    </location>
</feature>
<evidence type="ECO:0000313" key="2">
    <source>
        <dbReference type="EMBL" id="GAA2069059.1"/>
    </source>
</evidence>
<dbReference type="Proteomes" id="UP001500016">
    <property type="component" value="Unassembled WGS sequence"/>
</dbReference>
<name>A0ABN2VQ14_9ACTN</name>
<sequence>MLFSVPVWGWACVAGVVSVGFVATLRVIARGVSPGGDVRPDREKRRARWRAYAVVLLLLALLLGANLLRPEPASAILFLYSAMFLAIPMALLPVRGRIVRAVLAQRRNPHAPAKPDRFMTVWICAVLSCAVIGAVAALMTTPYGHAG</sequence>
<dbReference type="RefSeq" id="WP_344525907.1">
    <property type="nucleotide sequence ID" value="NZ_BAAAPE010000005.1"/>
</dbReference>
<feature type="transmembrane region" description="Helical" evidence="1">
    <location>
        <begin position="74"/>
        <end position="98"/>
    </location>
</feature>
<evidence type="ECO:0008006" key="4">
    <source>
        <dbReference type="Google" id="ProtNLM"/>
    </source>
</evidence>
<proteinExistence type="predicted"/>
<protein>
    <recommendedName>
        <fullName evidence="4">Transmembrane protein</fullName>
    </recommendedName>
</protein>
<evidence type="ECO:0000313" key="3">
    <source>
        <dbReference type="Proteomes" id="UP001500016"/>
    </source>
</evidence>
<feature type="transmembrane region" description="Helical" evidence="1">
    <location>
        <begin position="119"/>
        <end position="139"/>
    </location>
</feature>
<reference evidence="2 3" key="1">
    <citation type="journal article" date="2019" name="Int. J. Syst. Evol. Microbiol.">
        <title>The Global Catalogue of Microorganisms (GCM) 10K type strain sequencing project: providing services to taxonomists for standard genome sequencing and annotation.</title>
        <authorList>
            <consortium name="The Broad Institute Genomics Platform"/>
            <consortium name="The Broad Institute Genome Sequencing Center for Infectious Disease"/>
            <person name="Wu L."/>
            <person name="Ma J."/>
        </authorList>
    </citation>
    <scope>NUCLEOTIDE SEQUENCE [LARGE SCALE GENOMIC DNA]</scope>
    <source>
        <strain evidence="2 3">JCM 15478</strain>
    </source>
</reference>
<evidence type="ECO:0000256" key="1">
    <source>
        <dbReference type="SAM" id="Phobius"/>
    </source>
</evidence>
<feature type="transmembrane region" description="Helical" evidence="1">
    <location>
        <begin position="6"/>
        <end position="28"/>
    </location>
</feature>
<organism evidence="2 3">
    <name type="scientific">Streptomyces albiaxialis</name>
    <dbReference type="NCBI Taxonomy" id="329523"/>
    <lineage>
        <taxon>Bacteria</taxon>
        <taxon>Bacillati</taxon>
        <taxon>Actinomycetota</taxon>
        <taxon>Actinomycetes</taxon>
        <taxon>Kitasatosporales</taxon>
        <taxon>Streptomycetaceae</taxon>
        <taxon>Streptomyces</taxon>
    </lineage>
</organism>
<keyword evidence="3" id="KW-1185">Reference proteome</keyword>
<keyword evidence="1" id="KW-1133">Transmembrane helix</keyword>
<gene>
    <name evidence="2" type="ORF">GCM10009801_18110</name>
</gene>
<accession>A0ABN2VQ14</accession>